<dbReference type="InterPro" id="IPR052917">
    <property type="entry name" value="Stress-Dev_Protein"/>
</dbReference>
<evidence type="ECO:0000259" key="1">
    <source>
        <dbReference type="Pfam" id="PF16242"/>
    </source>
</evidence>
<dbReference type="RefSeq" id="WP_239369922.1">
    <property type="nucleotide sequence ID" value="NZ_JAKREW010000041.1"/>
</dbReference>
<evidence type="ECO:0000313" key="2">
    <source>
        <dbReference type="EMBL" id="MCG7508411.1"/>
    </source>
</evidence>
<dbReference type="SUPFAM" id="SSF50475">
    <property type="entry name" value="FMN-binding split barrel"/>
    <property type="match status" value="1"/>
</dbReference>
<dbReference type="Pfam" id="PF16242">
    <property type="entry name" value="Pyrid_ox_like"/>
    <property type="match status" value="1"/>
</dbReference>
<proteinExistence type="predicted"/>
<accession>A0ABS9QLT2</accession>
<dbReference type="Proteomes" id="UP001201701">
    <property type="component" value="Unassembled WGS sequence"/>
</dbReference>
<dbReference type="EMBL" id="JAKREW010000041">
    <property type="protein sequence ID" value="MCG7508411.1"/>
    <property type="molecule type" value="Genomic_DNA"/>
</dbReference>
<name>A0ABS9QLT2_9HYPH</name>
<dbReference type="Gene3D" id="2.30.110.10">
    <property type="entry name" value="Electron Transport, Fmn-binding Protein, Chain A"/>
    <property type="match status" value="1"/>
</dbReference>
<feature type="domain" description="General stress protein FMN-binding split barrel" evidence="1">
    <location>
        <begin position="8"/>
        <end position="134"/>
    </location>
</feature>
<protein>
    <submittedName>
        <fullName evidence="2">Pyridoxamine 5'-phosphate oxidase family protein</fullName>
    </submittedName>
</protein>
<dbReference type="InterPro" id="IPR012349">
    <property type="entry name" value="Split_barrel_FMN-bd"/>
</dbReference>
<reference evidence="2 3" key="1">
    <citation type="submission" date="2022-02" db="EMBL/GenBank/DDBJ databases">
        <title>Draft genome sequence of Mezorhizobium retamae strain IRAMC:0171 isolated from Retama raetam nodules.</title>
        <authorList>
            <person name="Bengaied R."/>
            <person name="Sbissi I."/>
            <person name="Huber K."/>
            <person name="Ghodbane F."/>
            <person name="Nouioui I."/>
            <person name="Tarhouni M."/>
            <person name="Gtari M."/>
        </authorList>
    </citation>
    <scope>NUCLEOTIDE SEQUENCE [LARGE SCALE GENOMIC DNA]</scope>
    <source>
        <strain evidence="2 3">IRAMC:0171</strain>
    </source>
</reference>
<dbReference type="PANTHER" id="PTHR34818:SF1">
    <property type="entry name" value="PROTEIN BLI-3"/>
    <property type="match status" value="1"/>
</dbReference>
<organism evidence="2 3">
    <name type="scientific">Mesorhizobium retamae</name>
    <dbReference type="NCBI Taxonomy" id="2912854"/>
    <lineage>
        <taxon>Bacteria</taxon>
        <taxon>Pseudomonadati</taxon>
        <taxon>Pseudomonadota</taxon>
        <taxon>Alphaproteobacteria</taxon>
        <taxon>Hyphomicrobiales</taxon>
        <taxon>Phyllobacteriaceae</taxon>
        <taxon>Mesorhizobium</taxon>
    </lineage>
</organism>
<dbReference type="InterPro" id="IPR038725">
    <property type="entry name" value="YdaG_split_barrel_FMN-bd"/>
</dbReference>
<keyword evidence="3" id="KW-1185">Reference proteome</keyword>
<gene>
    <name evidence="2" type="ORF">L4923_25540</name>
</gene>
<sequence length="159" mass="17531">MSNNQEFADEFWDSIKSDMTAMIGTGNVHPKPMTAQFDGDSRTIYFFTAKDTDLAEAAGSPTDATLVYSAKGHDLFATVHGTLGVDNDRARIDRLWNRYVAAWFEGGKDDPQLCLLAFQPREAEIWKDASSVVAGVKLFLGMGDPKEDYKDSVANVRLG</sequence>
<comment type="caution">
    <text evidence="2">The sequence shown here is derived from an EMBL/GenBank/DDBJ whole genome shotgun (WGS) entry which is preliminary data.</text>
</comment>
<dbReference type="PANTHER" id="PTHR34818">
    <property type="entry name" value="PROTEIN BLI-3"/>
    <property type="match status" value="1"/>
</dbReference>
<evidence type="ECO:0000313" key="3">
    <source>
        <dbReference type="Proteomes" id="UP001201701"/>
    </source>
</evidence>